<dbReference type="AlphaFoldDB" id="A0A9Q8YB41"/>
<dbReference type="CDD" id="cd05403">
    <property type="entry name" value="NT_KNTase_like"/>
    <property type="match status" value="1"/>
</dbReference>
<protein>
    <submittedName>
        <fullName evidence="3">Nucleotidyltransferase domain-containing protein</fullName>
    </submittedName>
</protein>
<dbReference type="OrthoDB" id="43980at2"/>
<dbReference type="InterPro" id="IPR043519">
    <property type="entry name" value="NT_sf"/>
</dbReference>
<accession>A0A9Q8YB41</accession>
<dbReference type="Proteomes" id="UP001055460">
    <property type="component" value="Chromosome"/>
</dbReference>
<dbReference type="SUPFAM" id="SSF81301">
    <property type="entry name" value="Nucleotidyltransferase"/>
    <property type="match status" value="1"/>
</dbReference>
<evidence type="ECO:0000313" key="3">
    <source>
        <dbReference type="EMBL" id="USJ25321.1"/>
    </source>
</evidence>
<sequence>MAAEAVLAERFPQAIFAIVAGSILRGEGTQTSDIDLVVLHEALPAAWRESFHFDDFPIEAFVHDFETLNWFVDQDMAGGCPVLADMVAGGVAIGPERARAEALQAGAQQRLERGPAPLTPEIRDGLRYQITDLVDDLRDARPAAEIRAIAAELTKPLADLMLLGRGRWSGRGKWLPRLLVRADASLAERFDTALRHAGAGQAAELIRLAELELAPHGGPLFAGDRRTAPPDARRSGLLAQ</sequence>
<dbReference type="InterPro" id="IPR002934">
    <property type="entry name" value="Polymerase_NTP_transf_dom"/>
</dbReference>
<dbReference type="GO" id="GO:0016779">
    <property type="term" value="F:nucleotidyltransferase activity"/>
    <property type="evidence" value="ECO:0007669"/>
    <property type="project" value="InterPro"/>
</dbReference>
<evidence type="ECO:0000313" key="4">
    <source>
        <dbReference type="Proteomes" id="UP001055460"/>
    </source>
</evidence>
<evidence type="ECO:0000256" key="1">
    <source>
        <dbReference type="SAM" id="MobiDB-lite"/>
    </source>
</evidence>
<organism evidence="3 4">
    <name type="scientific">Ensifer adhaerens</name>
    <name type="common">Sinorhizobium morelense</name>
    <dbReference type="NCBI Taxonomy" id="106592"/>
    <lineage>
        <taxon>Bacteria</taxon>
        <taxon>Pseudomonadati</taxon>
        <taxon>Pseudomonadota</taxon>
        <taxon>Alphaproteobacteria</taxon>
        <taxon>Hyphomicrobiales</taxon>
        <taxon>Rhizobiaceae</taxon>
        <taxon>Sinorhizobium/Ensifer group</taxon>
        <taxon>Ensifer</taxon>
    </lineage>
</organism>
<name>A0A9Q8YB41_ENSAD</name>
<evidence type="ECO:0000259" key="2">
    <source>
        <dbReference type="Pfam" id="PF01909"/>
    </source>
</evidence>
<dbReference type="Gene3D" id="3.30.460.10">
    <property type="entry name" value="Beta Polymerase, domain 2"/>
    <property type="match status" value="1"/>
</dbReference>
<proteinExistence type="predicted"/>
<dbReference type="EMBL" id="CP098807">
    <property type="protein sequence ID" value="USJ25321.1"/>
    <property type="molecule type" value="Genomic_DNA"/>
</dbReference>
<reference evidence="3" key="1">
    <citation type="submission" date="2022-06" db="EMBL/GenBank/DDBJ databases">
        <title>Physiological and biochemical characterization and genomic elucidation of a strain of the genus Ensifer adhaerens M8 that combines arsenic oxidation and chromium reduction.</title>
        <authorList>
            <person name="Li X."/>
            <person name="Yu c."/>
        </authorList>
    </citation>
    <scope>NUCLEOTIDE SEQUENCE</scope>
    <source>
        <strain evidence="3">M8</strain>
    </source>
</reference>
<dbReference type="Pfam" id="PF01909">
    <property type="entry name" value="NTP_transf_2"/>
    <property type="match status" value="1"/>
</dbReference>
<feature type="domain" description="Polymerase nucleotidyl transferase" evidence="2">
    <location>
        <begin position="7"/>
        <end position="42"/>
    </location>
</feature>
<feature type="compositionally biased region" description="Basic and acidic residues" evidence="1">
    <location>
        <begin position="223"/>
        <end position="234"/>
    </location>
</feature>
<feature type="region of interest" description="Disordered" evidence="1">
    <location>
        <begin position="219"/>
        <end position="240"/>
    </location>
</feature>
<gene>
    <name evidence="3" type="ORF">NE863_09895</name>
</gene>